<feature type="compositionally biased region" description="Low complexity" evidence="1">
    <location>
        <begin position="648"/>
        <end position="672"/>
    </location>
</feature>
<reference evidence="3 4" key="1">
    <citation type="submission" date="2015-09" db="EMBL/GenBank/DDBJ databases">
        <title>Trachymyrmex cornetzi WGS genome.</title>
        <authorList>
            <person name="Nygaard S."/>
            <person name="Hu H."/>
            <person name="Boomsma J."/>
            <person name="Zhang G."/>
        </authorList>
    </citation>
    <scope>NUCLEOTIDE SEQUENCE [LARGE SCALE GENOMIC DNA]</scope>
    <source>
        <strain evidence="3">Tcor2-1</strain>
        <tissue evidence="3">Whole body</tissue>
    </source>
</reference>
<name>A0A151J0E0_9HYME</name>
<dbReference type="OrthoDB" id="8964374at2759"/>
<feature type="region of interest" description="Disordered" evidence="1">
    <location>
        <begin position="617"/>
        <end position="692"/>
    </location>
</feature>
<gene>
    <name evidence="3" type="ORF">ALC57_12770</name>
</gene>
<feature type="compositionally biased region" description="Acidic residues" evidence="1">
    <location>
        <begin position="170"/>
        <end position="183"/>
    </location>
</feature>
<feature type="region of interest" description="Disordered" evidence="1">
    <location>
        <begin position="127"/>
        <end position="185"/>
    </location>
</feature>
<keyword evidence="2" id="KW-1133">Transmembrane helix</keyword>
<dbReference type="Proteomes" id="UP000078492">
    <property type="component" value="Unassembled WGS sequence"/>
</dbReference>
<evidence type="ECO:0000256" key="1">
    <source>
        <dbReference type="SAM" id="MobiDB-lite"/>
    </source>
</evidence>
<evidence type="ECO:0000256" key="2">
    <source>
        <dbReference type="SAM" id="Phobius"/>
    </source>
</evidence>
<dbReference type="EMBL" id="KQ980629">
    <property type="protein sequence ID" value="KYN14975.1"/>
    <property type="molecule type" value="Genomic_DNA"/>
</dbReference>
<feature type="compositionally biased region" description="Basic and acidic residues" evidence="1">
    <location>
        <begin position="631"/>
        <end position="641"/>
    </location>
</feature>
<protein>
    <submittedName>
        <fullName evidence="3">Uncharacterized protein</fullName>
    </submittedName>
</protein>
<organism evidence="3 4">
    <name type="scientific">Trachymyrmex cornetzi</name>
    <dbReference type="NCBI Taxonomy" id="471704"/>
    <lineage>
        <taxon>Eukaryota</taxon>
        <taxon>Metazoa</taxon>
        <taxon>Ecdysozoa</taxon>
        <taxon>Arthropoda</taxon>
        <taxon>Hexapoda</taxon>
        <taxon>Insecta</taxon>
        <taxon>Pterygota</taxon>
        <taxon>Neoptera</taxon>
        <taxon>Endopterygota</taxon>
        <taxon>Hymenoptera</taxon>
        <taxon>Apocrita</taxon>
        <taxon>Aculeata</taxon>
        <taxon>Formicoidea</taxon>
        <taxon>Formicidae</taxon>
        <taxon>Myrmicinae</taxon>
        <taxon>Trachymyrmex</taxon>
    </lineage>
</organism>
<dbReference type="AlphaFoldDB" id="A0A151J0E0"/>
<accession>A0A151J0E0</accession>
<feature type="transmembrane region" description="Helical" evidence="2">
    <location>
        <begin position="50"/>
        <end position="75"/>
    </location>
</feature>
<feature type="region of interest" description="Disordered" evidence="1">
    <location>
        <begin position="547"/>
        <end position="575"/>
    </location>
</feature>
<evidence type="ECO:0000313" key="3">
    <source>
        <dbReference type="EMBL" id="KYN14975.1"/>
    </source>
</evidence>
<evidence type="ECO:0000313" key="4">
    <source>
        <dbReference type="Proteomes" id="UP000078492"/>
    </source>
</evidence>
<feature type="region of interest" description="Disordered" evidence="1">
    <location>
        <begin position="410"/>
        <end position="434"/>
    </location>
</feature>
<keyword evidence="2" id="KW-0812">Transmembrane</keyword>
<dbReference type="KEGG" id="tcz:108765436"/>
<feature type="compositionally biased region" description="Basic and acidic residues" evidence="1">
    <location>
        <begin position="141"/>
        <end position="169"/>
    </location>
</feature>
<keyword evidence="2" id="KW-0472">Membrane</keyword>
<sequence>MEKDQPDSLATVAVVSEKMPQSHYAPSEVYSTTEPPPAYMRPMKSTAVQIARIAAITLITMSVVLGSFILAASWVQARASCTPESIAAMQAELKLQQQQAYSYQPASYQPQGEFLKHLQPEALVQEPVESKDSLQSLAAPAKKEVEPDTKDMKAQGEGENNSKSDSENGDRDDDDDDYDDDEFPPVHIKLPLQLDLDDIAGTLIQQARSRVSCVVERRRADEVMDGTNDNGLDNSTDPQRFQRLSGERVAILCESGNPNQEQQDQEMLTPIIVPLGTVQIPLQSQEPNPGYHQYQIHTQYQVPDMQQLPLSDPRGLNHIPPGVLPPELRNLPQLTMEMRPPRMGPQTPMMGPQNNPMGPQIEMRQIPIELRHFPMDPVRGMRPMAQEPRQEPQQISMVYQQQAEQVPNTYNQEQGTPMMPPPPPQAEQDPRIQQEQDPRIQHMIPPMMIAQTGGLRPPPPPQVTPEKPRSAFQGIPIEIRRIIQQVPLEIKNIIQHITGEARAIPVQVPEGARREELKPFPEGARPIPLGPFPLPVEVRNLIEHGNIEGRQRPDSSEEQQEAKPFPSPEDDSDEVERSFPIPMEIRNIIHQVVEGRAFPVPRFALRPVKSLEVPVEAHAEVTDGQSTEQQQPEHQEQEHQTVHMISIQPQQEQQQEQQQQQQQQQQPQQQQQSMQEEESRPHYVQPRSVRSVPDEVFLHRREKRVRRCACDCAC</sequence>
<proteinExistence type="predicted"/>
<keyword evidence="4" id="KW-1185">Reference proteome</keyword>